<keyword evidence="5" id="KW-0677">Repeat</keyword>
<comment type="caution">
    <text evidence="8">The sequence shown here is derived from an EMBL/GenBank/DDBJ whole genome shotgun (WGS) entry which is preliminary data.</text>
</comment>
<dbReference type="Gene3D" id="2.130.10.10">
    <property type="entry name" value="YVTN repeat-like/Quinoprotein amine dehydrogenase"/>
    <property type="match status" value="3"/>
</dbReference>
<evidence type="ECO:0000256" key="3">
    <source>
        <dbReference type="ARBA" id="ARBA00022574"/>
    </source>
</evidence>
<reference evidence="8 9" key="1">
    <citation type="journal article" date="2018" name="IMA Fungus">
        <title>IMA Genome-F 9: Draft genome sequence of Annulohypoxylon stygium, Aspergillus mulundensis, Berkeleyomyces basicola (syn. Thielaviopsis basicola), Ceratocystis smalleyi, two Cercospora beticola strains, Coleophoma cylindrospora, Fusarium fracticaudum, Phialophora cf. hyalina, and Morchella septimelata.</title>
        <authorList>
            <person name="Wingfield B.D."/>
            <person name="Bills G.F."/>
            <person name="Dong Y."/>
            <person name="Huang W."/>
            <person name="Nel W.J."/>
            <person name="Swalarsk-Parry B.S."/>
            <person name="Vaghefi N."/>
            <person name="Wilken P.M."/>
            <person name="An Z."/>
            <person name="de Beer Z.W."/>
            <person name="De Vos L."/>
            <person name="Chen L."/>
            <person name="Duong T.A."/>
            <person name="Gao Y."/>
            <person name="Hammerbacher A."/>
            <person name="Kikkert J.R."/>
            <person name="Li Y."/>
            <person name="Li H."/>
            <person name="Li K."/>
            <person name="Li Q."/>
            <person name="Liu X."/>
            <person name="Ma X."/>
            <person name="Naidoo K."/>
            <person name="Pethybridge S.J."/>
            <person name="Sun J."/>
            <person name="Steenkamp E.T."/>
            <person name="van der Nest M.A."/>
            <person name="van Wyk S."/>
            <person name="Wingfield M.J."/>
            <person name="Xiong C."/>
            <person name="Yue Q."/>
            <person name="Zhang X."/>
        </authorList>
    </citation>
    <scope>NUCLEOTIDE SEQUENCE [LARGE SCALE GENOMIC DNA]</scope>
    <source>
        <strain evidence="8 9">DSM 5745</strain>
    </source>
</reference>
<evidence type="ECO:0000256" key="7">
    <source>
        <dbReference type="PROSITE-ProRule" id="PRU00221"/>
    </source>
</evidence>
<dbReference type="InterPro" id="IPR015943">
    <property type="entry name" value="WD40/YVTN_repeat-like_dom_sf"/>
</dbReference>
<keyword evidence="2" id="KW-0963">Cytoplasm</keyword>
<dbReference type="PROSITE" id="PS00678">
    <property type="entry name" value="WD_REPEATS_1"/>
    <property type="match status" value="1"/>
</dbReference>
<comment type="similarity">
    <text evidence="6">Belongs to the WD repeat WDR6 family.</text>
</comment>
<dbReference type="OrthoDB" id="5594999at2759"/>
<dbReference type="AlphaFoldDB" id="A0A3D8R4X4"/>
<dbReference type="EMBL" id="PVWQ01000011">
    <property type="protein sequence ID" value="RDW69036.1"/>
    <property type="molecule type" value="Genomic_DNA"/>
</dbReference>
<evidence type="ECO:0000313" key="8">
    <source>
        <dbReference type="EMBL" id="RDW69036.1"/>
    </source>
</evidence>
<evidence type="ECO:0000256" key="5">
    <source>
        <dbReference type="ARBA" id="ARBA00022737"/>
    </source>
</evidence>
<evidence type="ECO:0000256" key="2">
    <source>
        <dbReference type="ARBA" id="ARBA00022490"/>
    </source>
</evidence>
<evidence type="ECO:0000256" key="4">
    <source>
        <dbReference type="ARBA" id="ARBA00022694"/>
    </source>
</evidence>
<protein>
    <submittedName>
        <fullName evidence="8">Uncharacterized protein</fullName>
    </submittedName>
</protein>
<dbReference type="PROSITE" id="PS50082">
    <property type="entry name" value="WD_REPEATS_2"/>
    <property type="match status" value="2"/>
</dbReference>
<organism evidence="8 9">
    <name type="scientific">Aspergillus mulundensis</name>
    <dbReference type="NCBI Taxonomy" id="1810919"/>
    <lineage>
        <taxon>Eukaryota</taxon>
        <taxon>Fungi</taxon>
        <taxon>Dikarya</taxon>
        <taxon>Ascomycota</taxon>
        <taxon>Pezizomycotina</taxon>
        <taxon>Eurotiomycetes</taxon>
        <taxon>Eurotiomycetidae</taxon>
        <taxon>Eurotiales</taxon>
        <taxon>Aspergillaceae</taxon>
        <taxon>Aspergillus</taxon>
        <taxon>Aspergillus subgen. Nidulantes</taxon>
    </lineage>
</organism>
<dbReference type="GO" id="GO:0030488">
    <property type="term" value="P:tRNA methylation"/>
    <property type="evidence" value="ECO:0007669"/>
    <property type="project" value="TreeGrafter"/>
</dbReference>
<dbReference type="PANTHER" id="PTHR14344:SF3">
    <property type="entry name" value="WD REPEAT-CONTAINING PROTEIN 6"/>
    <property type="match status" value="1"/>
</dbReference>
<comment type="subcellular location">
    <subcellularLocation>
        <location evidence="1">Cytoplasm</location>
    </subcellularLocation>
</comment>
<keyword evidence="4" id="KW-0819">tRNA processing</keyword>
<evidence type="ECO:0000313" key="9">
    <source>
        <dbReference type="Proteomes" id="UP000256690"/>
    </source>
</evidence>
<feature type="repeat" description="WD" evidence="7">
    <location>
        <begin position="803"/>
        <end position="838"/>
    </location>
</feature>
<evidence type="ECO:0000256" key="1">
    <source>
        <dbReference type="ARBA" id="ARBA00004496"/>
    </source>
</evidence>
<dbReference type="InterPro" id="IPR001680">
    <property type="entry name" value="WD40_rpt"/>
</dbReference>
<dbReference type="InterPro" id="IPR019775">
    <property type="entry name" value="WD40_repeat_CS"/>
</dbReference>
<feature type="repeat" description="WD" evidence="7">
    <location>
        <begin position="214"/>
        <end position="257"/>
    </location>
</feature>
<gene>
    <name evidence="8" type="ORF">DSM5745_08796</name>
</gene>
<dbReference type="InterPro" id="IPR036322">
    <property type="entry name" value="WD40_repeat_dom_sf"/>
</dbReference>
<dbReference type="PROSITE" id="PS50294">
    <property type="entry name" value="WD_REPEATS_REGION"/>
    <property type="match status" value="1"/>
</dbReference>
<dbReference type="PANTHER" id="PTHR14344">
    <property type="entry name" value="WD REPEAT PROTEIN"/>
    <property type="match status" value="1"/>
</dbReference>
<dbReference type="RefSeq" id="XP_026600825.1">
    <property type="nucleotide sequence ID" value="XM_026750812.1"/>
</dbReference>
<evidence type="ECO:0000256" key="6">
    <source>
        <dbReference type="ARBA" id="ARBA00038255"/>
    </source>
</evidence>
<keyword evidence="3 7" id="KW-0853">WD repeat</keyword>
<accession>A0A3D8R4X4</accession>
<sequence length="1133" mass="123103">MGSSLEHVDACLPVTTLEVFDLGGARLILLGQGTFARLVEENSGRLLAYLRVFNINHVHGYTVLHEQDGETSHVQLVAWGGQSLRLIELNYSVSSSGEPTVSLAAASSEYSAPDWIMAGCPSTDGSAAYLVTAHNAVLGMSVVEDASGRRIIHLRQLAVGVKSILYSAQIVPVSPTNLLVAAGTVFGEIIVWSCFIRSNQGSAADAVSAIHHFFTGHEGSIFDVEISPEIANLHDDLPGRLLASCSDDRTVRIWDISGCENASPDQTPAYSTDGFELRGTGFGQAKSGELNSESCVVSAFGHGARIWGVHFLANQFRKNKISLVSRGEDAQCLVWDLGWKSSEPEYELTNTYSLRPHSGKHIWSLGMSAVGPETTIYTGGNDGAVRTFRLVQETGEIVCPNRTTHLAGTLGSEGAKGGGLRAFEFVTPDYFLAVTTRGEVQLAWAESLNTADRRIACETLFVEEDLSFYTIIAGLPYQGVALLGNKFGLIRLYDHKTRSLTSVATTGQRPVGLYFLDYRTGADGCVVLTFLATYTKLDTAELFHVHLSATEPRVERVTLRVPQGFDISSASLIHYNEYLGLGSRYGSFVVYKVQQTGPLEPLLKVARVHSKDGLTRIIPFSSLSTTDSTPSEYFLTCGRDGFYRVNVLDVSGDAVSFRTVHSPSTSGFNVEGAYINKSNDLILYGFGGTGFVVWNESTQSEIAKIYCGGGHRRWAFHPSERDGEGLLLWSKAGFNATHINAQATSPIRAGAHGREIKALGTVQPGNGSPMFVTGSEDTTLRILAPKSPQRPGPWGALETQRVLTAHDSAPQHIAWSKDGKFLFTSSAMEDFYVWRIRSIPLFGLAAALQGWCPKSHPKSELRVTCFDILEVEDAHSEAEASFLLCLTYSNSTIKVFHLSCVNDDGYFTLLASGTYTSNCLTQVRFLRTASSLCLVTTSTDGHFTLWDITTVLQKSYHLDQPLRLKQSLSSLSITEEAIACESRHQIHSNCIKSIDMVQLSSTTTLLLAGGDDNAITLTLLHTDSGADRTATITIPDAHTASVNAVKAIEESLTRSGGKVQLSFASSGNDHRVKLWRVTIDMQDRPVLDGVQVHNVLNRYSPVADISALDVVRDNGELKLFVCGVGMELFTVEL</sequence>
<dbReference type="GeneID" id="38119166"/>
<dbReference type="SMART" id="SM00320">
    <property type="entry name" value="WD40"/>
    <property type="match status" value="7"/>
</dbReference>
<keyword evidence="9" id="KW-1185">Reference proteome</keyword>
<dbReference type="Proteomes" id="UP000256690">
    <property type="component" value="Unassembled WGS sequence"/>
</dbReference>
<name>A0A3D8R4X4_9EURO</name>
<dbReference type="InterPro" id="IPR051973">
    <property type="entry name" value="tRNA_Anticodon_Mtase-Reg"/>
</dbReference>
<dbReference type="STRING" id="1810919.A0A3D8R4X4"/>
<dbReference type="GO" id="GO:0005737">
    <property type="term" value="C:cytoplasm"/>
    <property type="evidence" value="ECO:0007669"/>
    <property type="project" value="UniProtKB-SubCell"/>
</dbReference>
<proteinExistence type="inferred from homology"/>
<dbReference type="SUPFAM" id="SSF50978">
    <property type="entry name" value="WD40 repeat-like"/>
    <property type="match status" value="3"/>
</dbReference>
<dbReference type="Pfam" id="PF00400">
    <property type="entry name" value="WD40"/>
    <property type="match status" value="2"/>
</dbReference>